<dbReference type="AlphaFoldDB" id="S4PGL0"/>
<evidence type="ECO:0000313" key="2">
    <source>
        <dbReference type="EMBL" id="GAD04734.1"/>
    </source>
</evidence>
<reference evidence="2 3" key="2">
    <citation type="journal article" date="2013" name="Genome Announc.">
        <title>Draft Genome Sequences of Porphyromonas crevioricanis JCM 15906T and Porphyromonas cansulci JCM 13913T Isolated from a Canine Oral Cavity.</title>
        <authorList>
            <person name="Sakamoto M."/>
            <person name="Tanaka N."/>
            <person name="Shiwa Y."/>
            <person name="Yoshikawa H."/>
            <person name="Ohkuma M."/>
        </authorList>
    </citation>
    <scope>NUCLEOTIDE SEQUENCE [LARGE SCALE GENOMIC DNA]</scope>
    <source>
        <strain evidence="2 3">JCM 15906</strain>
    </source>
</reference>
<gene>
    <name evidence="2" type="ORF">PORCRE_430</name>
</gene>
<feature type="region of interest" description="Disordered" evidence="1">
    <location>
        <begin position="14"/>
        <end position="33"/>
    </location>
</feature>
<dbReference type="Proteomes" id="UP000018031">
    <property type="component" value="Unassembled WGS sequence"/>
</dbReference>
<evidence type="ECO:0000313" key="3">
    <source>
        <dbReference type="Proteomes" id="UP000018031"/>
    </source>
</evidence>
<comment type="caution">
    <text evidence="2">The sequence shown here is derived from an EMBL/GenBank/DDBJ whole genome shotgun (WGS) entry which is preliminary data.</text>
</comment>
<protein>
    <submittedName>
        <fullName evidence="2">Uncharacterized protein</fullName>
    </submittedName>
</protein>
<evidence type="ECO:0000256" key="1">
    <source>
        <dbReference type="SAM" id="MobiDB-lite"/>
    </source>
</evidence>
<name>S4PGL0_9PORP</name>
<organism evidence="2 3">
    <name type="scientific">Porphyromonas crevioricanis JCM 15906</name>
    <dbReference type="NCBI Taxonomy" id="1305617"/>
    <lineage>
        <taxon>Bacteria</taxon>
        <taxon>Pseudomonadati</taxon>
        <taxon>Bacteroidota</taxon>
        <taxon>Bacteroidia</taxon>
        <taxon>Bacteroidales</taxon>
        <taxon>Porphyromonadaceae</taxon>
        <taxon>Porphyromonas</taxon>
    </lineage>
</organism>
<accession>S4PGL0</accession>
<reference evidence="3" key="1">
    <citation type="journal article" date="2013" name="Genome">
        <title>Draft Genome Sequences of Porphyromonas crevioricanis JCM 15906T and Porphyromonas cansulci JCM 13913T Isolated from a Canine Oral Cavity.</title>
        <authorList>
            <person name="Sakamoto M."/>
            <person name="Tanaka N."/>
            <person name="Shiwa Y."/>
            <person name="Yoshikawa H."/>
            <person name="Ohkuma M."/>
        </authorList>
    </citation>
    <scope>NUCLEOTIDE SEQUENCE [LARGE SCALE GENOMIC DNA]</scope>
    <source>
        <strain evidence="3">JCM 15906</strain>
    </source>
</reference>
<dbReference type="EMBL" id="BAOU01000010">
    <property type="protein sequence ID" value="GAD04734.1"/>
    <property type="molecule type" value="Genomic_DNA"/>
</dbReference>
<sequence>MRAIICLDYQLSSALSPDTSDKKSGGTDIRPTPSARLLSEVRYA</sequence>
<proteinExistence type="predicted"/>